<evidence type="ECO:0000313" key="5">
    <source>
        <dbReference type="EMBL" id="MBW8635748.1"/>
    </source>
</evidence>
<accession>A0AAE2ZFR2</accession>
<protein>
    <submittedName>
        <fullName evidence="5">Lytic transglycosylase domain-containing protein</fullName>
    </submittedName>
</protein>
<dbReference type="InterPro" id="IPR008258">
    <property type="entry name" value="Transglycosylase_SLT_dom_1"/>
</dbReference>
<sequence length="181" mass="19457">MKKYRVLASAVCCVLAVSMGSAAYAGDAKKEEKNTLTFASIGKALNNALQPKTEETKKFSSNYSNMIRAHARREGVPVDLAHAVVKVESNFNAKARGSAGEIGLMQIKLQTARGMGYKGSRAGLYDPDTNLKYGMKYLGGAHKLSGGDTCGTILRYNAGHAAKRMNKISSRYCSKVKNILG</sequence>
<comment type="similarity">
    <text evidence="2">Belongs to the virb1 family.</text>
</comment>
<dbReference type="InterPro" id="IPR023346">
    <property type="entry name" value="Lysozyme-like_dom_sf"/>
</dbReference>
<dbReference type="PANTHER" id="PTHR37423">
    <property type="entry name" value="SOLUBLE LYTIC MUREIN TRANSGLYCOSYLASE-RELATED"/>
    <property type="match status" value="1"/>
</dbReference>
<organism evidence="5 6">
    <name type="scientific">Flavimaribacter sediminis</name>
    <dbReference type="NCBI Taxonomy" id="2865987"/>
    <lineage>
        <taxon>Bacteria</taxon>
        <taxon>Pseudomonadati</taxon>
        <taxon>Pseudomonadota</taxon>
        <taxon>Alphaproteobacteria</taxon>
        <taxon>Hyphomicrobiales</taxon>
        <taxon>Rhizobiaceae</taxon>
        <taxon>Flavimaribacter</taxon>
    </lineage>
</organism>
<dbReference type="PANTHER" id="PTHR37423:SF2">
    <property type="entry name" value="MEMBRANE-BOUND LYTIC MUREIN TRANSGLYCOSYLASE C"/>
    <property type="match status" value="1"/>
</dbReference>
<gene>
    <name evidence="5" type="ORF">K1W69_01000</name>
</gene>
<dbReference type="Gene3D" id="1.10.530.10">
    <property type="match status" value="1"/>
</dbReference>
<reference evidence="5" key="1">
    <citation type="submission" date="2021-08" db="EMBL/GenBank/DDBJ databases">
        <title>Hoeflea bacterium WL0058 sp. nov., isolated from the sediment.</title>
        <authorList>
            <person name="Wang L."/>
            <person name="Zhang D."/>
        </authorList>
    </citation>
    <scope>NUCLEOTIDE SEQUENCE</scope>
    <source>
        <strain evidence="5">WL0058</strain>
    </source>
</reference>
<evidence type="ECO:0000256" key="1">
    <source>
        <dbReference type="ARBA" id="ARBA00007734"/>
    </source>
</evidence>
<dbReference type="RefSeq" id="WP_220226469.1">
    <property type="nucleotide sequence ID" value="NZ_JAICBX010000001.1"/>
</dbReference>
<proteinExistence type="inferred from homology"/>
<evidence type="ECO:0000256" key="2">
    <source>
        <dbReference type="ARBA" id="ARBA00009387"/>
    </source>
</evidence>
<feature type="chain" id="PRO_5042181425" evidence="3">
    <location>
        <begin position="26"/>
        <end position="181"/>
    </location>
</feature>
<keyword evidence="3" id="KW-0732">Signal</keyword>
<feature type="signal peptide" evidence="3">
    <location>
        <begin position="1"/>
        <end position="25"/>
    </location>
</feature>
<feature type="domain" description="Transglycosylase SLT" evidence="4">
    <location>
        <begin position="66"/>
        <end position="167"/>
    </location>
</feature>
<dbReference type="SUPFAM" id="SSF53955">
    <property type="entry name" value="Lysozyme-like"/>
    <property type="match status" value="1"/>
</dbReference>
<evidence type="ECO:0000259" key="4">
    <source>
        <dbReference type="Pfam" id="PF01464"/>
    </source>
</evidence>
<comment type="similarity">
    <text evidence="1">Belongs to the transglycosylase Slt family.</text>
</comment>
<dbReference type="Pfam" id="PF01464">
    <property type="entry name" value="SLT"/>
    <property type="match status" value="1"/>
</dbReference>
<comment type="caution">
    <text evidence="5">The sequence shown here is derived from an EMBL/GenBank/DDBJ whole genome shotgun (WGS) entry which is preliminary data.</text>
</comment>
<name>A0AAE2ZFR2_9HYPH</name>
<dbReference type="Proteomes" id="UP001196509">
    <property type="component" value="Unassembled WGS sequence"/>
</dbReference>
<evidence type="ECO:0000313" key="6">
    <source>
        <dbReference type="Proteomes" id="UP001196509"/>
    </source>
</evidence>
<dbReference type="EMBL" id="JAICBX010000001">
    <property type="protein sequence ID" value="MBW8635748.1"/>
    <property type="molecule type" value="Genomic_DNA"/>
</dbReference>
<evidence type="ECO:0000256" key="3">
    <source>
        <dbReference type="SAM" id="SignalP"/>
    </source>
</evidence>
<keyword evidence="6" id="KW-1185">Reference proteome</keyword>
<dbReference type="AlphaFoldDB" id="A0AAE2ZFR2"/>